<keyword evidence="2" id="KW-1185">Reference proteome</keyword>
<accession>A0AAD4QSC7</accession>
<gene>
    <name evidence="1" type="ORF">DdX_19381</name>
</gene>
<dbReference type="AlphaFoldDB" id="A0AAD4QSC7"/>
<evidence type="ECO:0000313" key="2">
    <source>
        <dbReference type="Proteomes" id="UP001201812"/>
    </source>
</evidence>
<dbReference type="Proteomes" id="UP001201812">
    <property type="component" value="Unassembled WGS sequence"/>
</dbReference>
<reference evidence="1" key="1">
    <citation type="submission" date="2022-01" db="EMBL/GenBank/DDBJ databases">
        <title>Genome Sequence Resource for Two Populations of Ditylenchus destructor, the Migratory Endoparasitic Phytonematode.</title>
        <authorList>
            <person name="Zhang H."/>
            <person name="Lin R."/>
            <person name="Xie B."/>
        </authorList>
    </citation>
    <scope>NUCLEOTIDE SEQUENCE</scope>
    <source>
        <strain evidence="1">BazhouSP</strain>
    </source>
</reference>
<comment type="caution">
    <text evidence="1">The sequence shown here is derived from an EMBL/GenBank/DDBJ whole genome shotgun (WGS) entry which is preliminary data.</text>
</comment>
<organism evidence="1 2">
    <name type="scientific">Ditylenchus destructor</name>
    <dbReference type="NCBI Taxonomy" id="166010"/>
    <lineage>
        <taxon>Eukaryota</taxon>
        <taxon>Metazoa</taxon>
        <taxon>Ecdysozoa</taxon>
        <taxon>Nematoda</taxon>
        <taxon>Chromadorea</taxon>
        <taxon>Rhabditida</taxon>
        <taxon>Tylenchina</taxon>
        <taxon>Tylenchomorpha</taxon>
        <taxon>Sphaerularioidea</taxon>
        <taxon>Anguinidae</taxon>
        <taxon>Anguininae</taxon>
        <taxon>Ditylenchus</taxon>
    </lineage>
</organism>
<sequence length="276" mass="32410">MGQCISIRGVKRHRTNSSPDLNSDEANISRKSVYIPNDTWLEALKFLTCPQWSQNRYVCRQINGIIERNISHLPKMVLACADMYYNFEDRAQEWQKRRLNKNTVVAFETVMQEKQSTQWFVKRGFPIKAPVGIPASDLLIAADKWTGECESNVNICIHGSAQEKVPYSDEKKRLPSSREPVLFYAQFNPVSNRYSWHYLAQFLKFIYHPMSYVKEVKMFAVNQTFIDSLKCNIGSTDNEPRYIRCESFTLKRFQLSYDGVKKQFRFFEKRVVGKYF</sequence>
<evidence type="ECO:0000313" key="1">
    <source>
        <dbReference type="EMBL" id="KAI1695798.1"/>
    </source>
</evidence>
<protein>
    <submittedName>
        <fullName evidence="1">Uncharacterized protein</fullName>
    </submittedName>
</protein>
<proteinExistence type="predicted"/>
<name>A0AAD4QSC7_9BILA</name>
<dbReference type="EMBL" id="JAKKPZ010000371">
    <property type="protein sequence ID" value="KAI1695798.1"/>
    <property type="molecule type" value="Genomic_DNA"/>
</dbReference>